<name>A0AAW9FLB6_9HYPH</name>
<proteinExistence type="predicted"/>
<sequence>MSTSTEATILAIIAFTIGLLATGSPGIGLRAGRIVKLGYRAMADWLDGLCRRTHWLP</sequence>
<accession>A0AAW9FLB6</accession>
<protein>
    <submittedName>
        <fullName evidence="1">Uncharacterized protein</fullName>
    </submittedName>
</protein>
<evidence type="ECO:0000313" key="2">
    <source>
        <dbReference type="EMBL" id="MDX8332436.1"/>
    </source>
</evidence>
<gene>
    <name evidence="1" type="ORF">RMR22_23540</name>
    <name evidence="2" type="ORF">RMS29_24820</name>
</gene>
<reference evidence="1 3" key="1">
    <citation type="journal article" date="2023" name="Phytobiomes J">
        <title>Deciphering the key players within the bacterial microbiota associated with aerial crown gall tumors on rhododendron: Insights into the gallobiome.</title>
        <authorList>
            <person name="Kuzmanovic N."/>
            <person name="Nesme J."/>
            <person name="Wolf J."/>
            <person name="Neumann-Schaal M."/>
            <person name="Petersen J."/>
            <person name="Fernandez-Gnecco G."/>
            <person name="Sproeer C."/>
            <person name="Bunk B."/>
            <person name="Overmann J."/>
            <person name="Sorensen S.J."/>
            <person name="Idczak E."/>
            <person name="Smalla K."/>
        </authorList>
    </citation>
    <scope>NUCLEOTIDE SEQUENCE</scope>
    <source>
        <strain evidence="1">Rho-11.1</strain>
        <strain evidence="2">Rho-14.1</strain>
        <strain evidence="3">rho-14.1</strain>
    </source>
</reference>
<dbReference type="RefSeq" id="WP_320188652.1">
    <property type="nucleotide sequence ID" value="NZ_CP192770.1"/>
</dbReference>
<dbReference type="Proteomes" id="UP001277561">
    <property type="component" value="Unassembled WGS sequence"/>
</dbReference>
<dbReference type="AlphaFoldDB" id="A0AAW9FLB6"/>
<dbReference type="EMBL" id="JAVRAF010000014">
    <property type="protein sequence ID" value="MDX8305228.1"/>
    <property type="molecule type" value="Genomic_DNA"/>
</dbReference>
<organism evidence="1">
    <name type="scientific">Agrobacterium rosae</name>
    <dbReference type="NCBI Taxonomy" id="1972867"/>
    <lineage>
        <taxon>Bacteria</taxon>
        <taxon>Pseudomonadati</taxon>
        <taxon>Pseudomonadota</taxon>
        <taxon>Alphaproteobacteria</taxon>
        <taxon>Hyphomicrobiales</taxon>
        <taxon>Rhizobiaceae</taxon>
        <taxon>Rhizobium/Agrobacterium group</taxon>
        <taxon>Agrobacterium</taxon>
    </lineage>
</organism>
<evidence type="ECO:0000313" key="3">
    <source>
        <dbReference type="Proteomes" id="UP001277561"/>
    </source>
</evidence>
<keyword evidence="3" id="KW-1185">Reference proteome</keyword>
<evidence type="ECO:0000313" key="1">
    <source>
        <dbReference type="EMBL" id="MDX8305228.1"/>
    </source>
</evidence>
<dbReference type="EMBL" id="JAVRAD010000017">
    <property type="protein sequence ID" value="MDX8332436.1"/>
    <property type="molecule type" value="Genomic_DNA"/>
</dbReference>
<comment type="caution">
    <text evidence="1">The sequence shown here is derived from an EMBL/GenBank/DDBJ whole genome shotgun (WGS) entry which is preliminary data.</text>
</comment>